<gene>
    <name evidence="2" type="ORF">D5400_14000</name>
</gene>
<reference evidence="2 3" key="1">
    <citation type="submission" date="2018-09" db="EMBL/GenBank/DDBJ databases">
        <title>Marinorhizobium profundi gen. nov., sp. nov., isolated from a deep-sea sediment sample from the New Britain Trench and proposal of Marinorhizobiaceae fam. nov. in the order Rhizobiales of the class Alphaproteobacteria.</title>
        <authorList>
            <person name="Cao J."/>
        </authorList>
    </citation>
    <scope>NUCLEOTIDE SEQUENCE [LARGE SCALE GENOMIC DNA]</scope>
    <source>
        <strain evidence="2 3">WS11</strain>
    </source>
</reference>
<name>A0A3Q8XPG8_9HYPH</name>
<dbReference type="EMBL" id="CP032509">
    <property type="protein sequence ID" value="AZN72241.1"/>
    <property type="molecule type" value="Genomic_DNA"/>
</dbReference>
<evidence type="ECO:0000256" key="1">
    <source>
        <dbReference type="SAM" id="MobiDB-lite"/>
    </source>
</evidence>
<evidence type="ECO:0000313" key="2">
    <source>
        <dbReference type="EMBL" id="AZN72241.1"/>
    </source>
</evidence>
<dbReference type="Proteomes" id="UP000268192">
    <property type="component" value="Chromosome"/>
</dbReference>
<dbReference type="KEGG" id="abaw:D5400_14000"/>
<keyword evidence="3" id="KW-1185">Reference proteome</keyword>
<evidence type="ECO:0000313" key="3">
    <source>
        <dbReference type="Proteomes" id="UP000268192"/>
    </source>
</evidence>
<dbReference type="AlphaFoldDB" id="A0A3Q8XPG8"/>
<proteinExistence type="predicted"/>
<accession>A0A3Q8XPG8</accession>
<organism evidence="2 3">
    <name type="scientific">Georhizobium profundi</name>
    <dbReference type="NCBI Taxonomy" id="2341112"/>
    <lineage>
        <taxon>Bacteria</taxon>
        <taxon>Pseudomonadati</taxon>
        <taxon>Pseudomonadota</taxon>
        <taxon>Alphaproteobacteria</taxon>
        <taxon>Hyphomicrobiales</taxon>
        <taxon>Rhizobiaceae</taxon>
        <taxon>Georhizobium</taxon>
    </lineage>
</organism>
<sequence>MEQPMQTSNVTREYMASMLAELKLMAKREGLDYLAYVVAMAEEEARSHASTEAPTIQETSRKAGA</sequence>
<feature type="region of interest" description="Disordered" evidence="1">
    <location>
        <begin position="44"/>
        <end position="65"/>
    </location>
</feature>
<protein>
    <submittedName>
        <fullName evidence="2">Uncharacterized protein</fullName>
    </submittedName>
</protein>